<evidence type="ECO:0000259" key="1">
    <source>
        <dbReference type="PROSITE" id="PS50181"/>
    </source>
</evidence>
<dbReference type="PANTHER" id="PTHR31672:SF13">
    <property type="entry name" value="F-BOX PROTEIN CPR30-LIKE"/>
    <property type="match status" value="1"/>
</dbReference>
<gene>
    <name evidence="2" type="ORF">LITE_LOCUS9932</name>
</gene>
<dbReference type="PANTHER" id="PTHR31672">
    <property type="entry name" value="BNACNNG10540D PROTEIN"/>
    <property type="match status" value="1"/>
</dbReference>
<keyword evidence="3" id="KW-1185">Reference proteome</keyword>
<dbReference type="Proteomes" id="UP001154282">
    <property type="component" value="Unassembled WGS sequence"/>
</dbReference>
<dbReference type="Gene3D" id="1.20.1280.50">
    <property type="match status" value="1"/>
</dbReference>
<dbReference type="NCBIfam" id="TIGR01640">
    <property type="entry name" value="F_box_assoc_1"/>
    <property type="match status" value="1"/>
</dbReference>
<dbReference type="InterPro" id="IPR001810">
    <property type="entry name" value="F-box_dom"/>
</dbReference>
<dbReference type="AlphaFoldDB" id="A0AAV0IQ94"/>
<dbReference type="Pfam" id="PF00646">
    <property type="entry name" value="F-box"/>
    <property type="match status" value="1"/>
</dbReference>
<comment type="caution">
    <text evidence="2">The sequence shown here is derived from an EMBL/GenBank/DDBJ whole genome shotgun (WGS) entry which is preliminary data.</text>
</comment>
<dbReference type="EMBL" id="CAMGYJ010000004">
    <property type="protein sequence ID" value="CAI0398495.1"/>
    <property type="molecule type" value="Genomic_DNA"/>
</dbReference>
<feature type="domain" description="F-box" evidence="1">
    <location>
        <begin position="27"/>
        <end position="77"/>
    </location>
</feature>
<name>A0AAV0IQ94_9ROSI</name>
<dbReference type="SUPFAM" id="SSF81383">
    <property type="entry name" value="F-box domain"/>
    <property type="match status" value="1"/>
</dbReference>
<organism evidence="2 3">
    <name type="scientific">Linum tenue</name>
    <dbReference type="NCBI Taxonomy" id="586396"/>
    <lineage>
        <taxon>Eukaryota</taxon>
        <taxon>Viridiplantae</taxon>
        <taxon>Streptophyta</taxon>
        <taxon>Embryophyta</taxon>
        <taxon>Tracheophyta</taxon>
        <taxon>Spermatophyta</taxon>
        <taxon>Magnoliopsida</taxon>
        <taxon>eudicotyledons</taxon>
        <taxon>Gunneridae</taxon>
        <taxon>Pentapetalae</taxon>
        <taxon>rosids</taxon>
        <taxon>fabids</taxon>
        <taxon>Malpighiales</taxon>
        <taxon>Linaceae</taxon>
        <taxon>Linum</taxon>
    </lineage>
</organism>
<proteinExistence type="predicted"/>
<dbReference type="Pfam" id="PF08268">
    <property type="entry name" value="FBA_3"/>
    <property type="match status" value="1"/>
</dbReference>
<dbReference type="InterPro" id="IPR036047">
    <property type="entry name" value="F-box-like_dom_sf"/>
</dbReference>
<sequence length="404" mass="46017">MVSIRGILRNMLACRDNQLEVEEMEGKPRRHLLEEDILMEIFSWLPVKTLFQLKSVCRNWNAIIKSPILASMHLTNYTNKSSSARDAFKTLIVYEDQQGLGNKKVIQVSPSNGDVKKVRYMEVQMQVISGPCNGIFLLGNPQDSYDPALTLWNPATGQFREVAEPPPICPSREGKFSLHSYGFGMDKGDVKIVLIRHFSPSPHRYPGRTLIPAGYSSPECPSQVMVYSLETDTWRVLEDFKHQVEIVRFVECYRYWNGFIFWLCASPIAALGFDLRNEAFVVIEDPVHVSIDGYLSAPVKQLAMYKGSLALFINQWSSGYDVWLLDEDWCWVRWSTIGPFVPDDMFVVGYWGVDQDRLVLLVPDLVYGNDLLLFDPVSKATEVVLSRCLFPSGVFVYEETLASL</sequence>
<dbReference type="InterPro" id="IPR017451">
    <property type="entry name" value="F-box-assoc_interact_dom"/>
</dbReference>
<dbReference type="InterPro" id="IPR050796">
    <property type="entry name" value="SCF_F-box_component"/>
</dbReference>
<evidence type="ECO:0000313" key="2">
    <source>
        <dbReference type="EMBL" id="CAI0398495.1"/>
    </source>
</evidence>
<dbReference type="CDD" id="cd22157">
    <property type="entry name" value="F-box_AtFBW1-like"/>
    <property type="match status" value="1"/>
</dbReference>
<dbReference type="SMART" id="SM00256">
    <property type="entry name" value="FBOX"/>
    <property type="match status" value="1"/>
</dbReference>
<dbReference type="PROSITE" id="PS50181">
    <property type="entry name" value="FBOX"/>
    <property type="match status" value="1"/>
</dbReference>
<accession>A0AAV0IQ94</accession>
<protein>
    <recommendedName>
        <fullName evidence="1">F-box domain-containing protein</fullName>
    </recommendedName>
</protein>
<dbReference type="InterPro" id="IPR013187">
    <property type="entry name" value="F-box-assoc_dom_typ3"/>
</dbReference>
<reference evidence="2" key="1">
    <citation type="submission" date="2022-08" db="EMBL/GenBank/DDBJ databases">
        <authorList>
            <person name="Gutierrez-Valencia J."/>
        </authorList>
    </citation>
    <scope>NUCLEOTIDE SEQUENCE</scope>
</reference>
<evidence type="ECO:0000313" key="3">
    <source>
        <dbReference type="Proteomes" id="UP001154282"/>
    </source>
</evidence>